<dbReference type="EMBL" id="CP092881">
    <property type="protein sequence ID" value="UYV80551.1"/>
    <property type="molecule type" value="Genomic_DNA"/>
</dbReference>
<evidence type="ECO:0000256" key="1">
    <source>
        <dbReference type="PROSITE-ProRule" id="PRU00649"/>
    </source>
</evidence>
<dbReference type="SUPFAM" id="SSF47676">
    <property type="entry name" value="Conserved domain common to transcription factors TFIIS, elongin A, CRSP70"/>
    <property type="match status" value="1"/>
</dbReference>
<dbReference type="InterPro" id="IPR051870">
    <property type="entry name" value="Elongin-A_domain"/>
</dbReference>
<dbReference type="PROSITE" id="PS51319">
    <property type="entry name" value="TFIIS_N"/>
    <property type="match status" value="1"/>
</dbReference>
<dbReference type="Pfam" id="PF08711">
    <property type="entry name" value="Med26"/>
    <property type="match status" value="1"/>
</dbReference>
<evidence type="ECO:0000259" key="3">
    <source>
        <dbReference type="PROSITE" id="PS51319"/>
    </source>
</evidence>
<evidence type="ECO:0000313" key="4">
    <source>
        <dbReference type="EMBL" id="UYV80551.1"/>
    </source>
</evidence>
<organism evidence="4 5">
    <name type="scientific">Cordylochernes scorpioides</name>
    <dbReference type="NCBI Taxonomy" id="51811"/>
    <lineage>
        <taxon>Eukaryota</taxon>
        <taxon>Metazoa</taxon>
        <taxon>Ecdysozoa</taxon>
        <taxon>Arthropoda</taxon>
        <taxon>Chelicerata</taxon>
        <taxon>Arachnida</taxon>
        <taxon>Pseudoscorpiones</taxon>
        <taxon>Cheliferoidea</taxon>
        <taxon>Chernetidae</taxon>
        <taxon>Cordylochernes</taxon>
    </lineage>
</organism>
<dbReference type="InterPro" id="IPR010684">
    <property type="entry name" value="RNA_pol_II_trans_fac_SIII_A"/>
</dbReference>
<feature type="region of interest" description="Disordered" evidence="2">
    <location>
        <begin position="43"/>
        <end position="95"/>
    </location>
</feature>
<dbReference type="PANTHER" id="PTHR15141">
    <property type="entry name" value="TRANSCRIPTION ELONGATION FACTOR B POLYPEPTIDE 3"/>
    <property type="match status" value="1"/>
</dbReference>
<evidence type="ECO:0000313" key="5">
    <source>
        <dbReference type="Proteomes" id="UP001235939"/>
    </source>
</evidence>
<feature type="domain" description="TFIIS N-terminal" evidence="3">
    <location>
        <begin position="1"/>
        <end position="44"/>
    </location>
</feature>
<feature type="compositionally biased region" description="Low complexity" evidence="2">
    <location>
        <begin position="408"/>
        <end position="438"/>
    </location>
</feature>
<keyword evidence="5" id="KW-1185">Reference proteome</keyword>
<dbReference type="InterPro" id="IPR017923">
    <property type="entry name" value="TFIIS_N"/>
</dbReference>
<feature type="compositionally biased region" description="Pro residues" evidence="2">
    <location>
        <begin position="127"/>
        <end position="136"/>
    </location>
</feature>
<accession>A0ABY6LJT5</accession>
<dbReference type="Pfam" id="PF06881">
    <property type="entry name" value="Elongin_A"/>
    <property type="match status" value="1"/>
</dbReference>
<dbReference type="Gene3D" id="1.20.930.10">
    <property type="entry name" value="Conserved domain common to transcription factors TFIIS, elongin A, CRSP70"/>
    <property type="match status" value="1"/>
</dbReference>
<proteinExistence type="predicted"/>
<feature type="compositionally biased region" description="Basic and acidic residues" evidence="2">
    <location>
        <begin position="137"/>
        <end position="146"/>
    </location>
</feature>
<feature type="compositionally biased region" description="Low complexity" evidence="2">
    <location>
        <begin position="53"/>
        <end position="75"/>
    </location>
</feature>
<dbReference type="InterPro" id="IPR035441">
    <property type="entry name" value="TFIIS/LEDGF_dom_sf"/>
</dbReference>
<reference evidence="4 5" key="1">
    <citation type="submission" date="2022-01" db="EMBL/GenBank/DDBJ databases">
        <title>A chromosomal length assembly of Cordylochernes scorpioides.</title>
        <authorList>
            <person name="Zeh D."/>
            <person name="Zeh J."/>
        </authorList>
    </citation>
    <scope>NUCLEOTIDE SEQUENCE [LARGE SCALE GENOMIC DNA]</scope>
    <source>
        <strain evidence="4">IN4F17</strain>
        <tissue evidence="4">Whole Body</tissue>
    </source>
</reference>
<feature type="region of interest" description="Disordered" evidence="2">
    <location>
        <begin position="385"/>
        <end position="459"/>
    </location>
</feature>
<keyword evidence="1" id="KW-0539">Nucleus</keyword>
<sequence length="459" mass="50679">MTIKLLQETGIGKTVKSLKKKHPGSVASYADALVTEWKKLLDRETTEGKSTEPQSNGYSSQNGSSQSKPSKSSSSHSKRASSPKPDKNQAKKPKTVSIEGFNSSTASFEDCLGFNDALSVKKKKAPPPKPSTPPPKPPREHRSPEPKKHKLSESSSQHSSKKKSSSQPSVPMDLKRAMIIMVVHMVQAMIIMPTNLAPLEKVDVLSTLPEINPHYKPLPHPDHFPALAQRKKSVLTQEEAVFFTTSRKDRTAVYSGRRHGQVGDVPSLVQYCTKYLLDNIEDLSETGGVPFSLLKPVLERCTVTQLYTLEDCNPYLLEDTDYLWEIHCRRDFKSAAPDEHETWRELYLRSYEEREAKLKALSASISANNQARAAPVRKTKVAYVEGTVKPPREVARKQAKHGTAHGGSSSSSSSSKPSISRPSTSSDPTPSSSSSSAAKKPKTAPLMQKTLRLMKNLRR</sequence>
<protein>
    <submittedName>
        <fullName evidence="4">TCEB3</fullName>
    </submittedName>
</protein>
<comment type="subcellular location">
    <subcellularLocation>
        <location evidence="1">Nucleus</location>
    </subcellularLocation>
</comment>
<dbReference type="PANTHER" id="PTHR15141:SF76">
    <property type="entry name" value="TRANSCRIPTION ELONGATION FACTOR B POLYPEPTIDE 3"/>
    <property type="match status" value="1"/>
</dbReference>
<dbReference type="Proteomes" id="UP001235939">
    <property type="component" value="Chromosome 19"/>
</dbReference>
<dbReference type="Gene3D" id="6.10.250.3180">
    <property type="match status" value="1"/>
</dbReference>
<evidence type="ECO:0000256" key="2">
    <source>
        <dbReference type="SAM" id="MobiDB-lite"/>
    </source>
</evidence>
<gene>
    <name evidence="4" type="ORF">LAZ67_19000558</name>
</gene>
<feature type="region of interest" description="Disordered" evidence="2">
    <location>
        <begin position="120"/>
        <end position="171"/>
    </location>
</feature>
<feature type="region of interest" description="Disordered" evidence="2">
    <location>
        <begin position="1"/>
        <end position="27"/>
    </location>
</feature>
<name>A0ABY6LJT5_9ARAC</name>